<accession>A0A2N6SZ43</accession>
<gene>
    <name evidence="2" type="ORF">CJ204_06490</name>
</gene>
<sequence>MTHSTPSPGRRESLQARLEVAVGRGEMAIAEYDSLCGRVWDAGHDDDSTELDAVAGRLERLESARAPETGCTPAPGPPAQTANPYRNPDPYRPRPADMAAAGKELVGPTPEDDRQSGTPAIFSDKTFTGRWAPQATTTWWGVFGDVKLDLREADWPAARIELDFQSAFSDATVIVPPGTIVVDRTTSILGEVSIKTSSTVPANGLTVILDGVLVFGVIKVRDR</sequence>
<evidence type="ECO:0000256" key="1">
    <source>
        <dbReference type="SAM" id="MobiDB-lite"/>
    </source>
</evidence>
<feature type="region of interest" description="Disordered" evidence="1">
    <location>
        <begin position="62"/>
        <end position="124"/>
    </location>
</feature>
<dbReference type="Proteomes" id="UP000235363">
    <property type="component" value="Unassembled WGS sequence"/>
</dbReference>
<dbReference type="EMBL" id="PNHF01000012">
    <property type="protein sequence ID" value="PMC62349.1"/>
    <property type="molecule type" value="Genomic_DNA"/>
</dbReference>
<reference evidence="2 3" key="1">
    <citation type="submission" date="2017-09" db="EMBL/GenBank/DDBJ databases">
        <title>Bacterial strain isolated from the female urinary microbiota.</title>
        <authorList>
            <person name="Thomas-White K."/>
            <person name="Kumar N."/>
            <person name="Forster S."/>
            <person name="Putonti C."/>
            <person name="Lawley T."/>
            <person name="Wolfe A.J."/>
        </authorList>
    </citation>
    <scope>NUCLEOTIDE SEQUENCE [LARGE SCALE GENOMIC DNA]</scope>
    <source>
        <strain evidence="2 3">UMB0908</strain>
    </source>
</reference>
<comment type="caution">
    <text evidence="2">The sequence shown here is derived from an EMBL/GenBank/DDBJ whole genome shotgun (WGS) entry which is preliminary data.</text>
</comment>
<proteinExistence type="predicted"/>
<protein>
    <submittedName>
        <fullName evidence="2">Uncharacterized protein</fullName>
    </submittedName>
</protein>
<dbReference type="AlphaFoldDB" id="A0A2N6SZ43"/>
<dbReference type="RefSeq" id="WP_102212769.1">
    <property type="nucleotide sequence ID" value="NZ_PNHF01000012.1"/>
</dbReference>
<evidence type="ECO:0000313" key="2">
    <source>
        <dbReference type="EMBL" id="PMC62349.1"/>
    </source>
</evidence>
<dbReference type="STRING" id="1725.WU86_06070"/>
<organism evidence="2 3">
    <name type="scientific">Corynebacterium xerosis</name>
    <dbReference type="NCBI Taxonomy" id="1725"/>
    <lineage>
        <taxon>Bacteria</taxon>
        <taxon>Bacillati</taxon>
        <taxon>Actinomycetota</taxon>
        <taxon>Actinomycetes</taxon>
        <taxon>Mycobacteriales</taxon>
        <taxon>Corynebacteriaceae</taxon>
        <taxon>Corynebacterium</taxon>
    </lineage>
</organism>
<name>A0A2N6SZ43_9CORY</name>
<evidence type="ECO:0000313" key="3">
    <source>
        <dbReference type="Proteomes" id="UP000235363"/>
    </source>
</evidence>